<protein>
    <submittedName>
        <fullName evidence="2">Uncharacterized protein</fullName>
    </submittedName>
</protein>
<feature type="coiled-coil region" evidence="1">
    <location>
        <begin position="26"/>
        <end position="56"/>
    </location>
</feature>
<organism evidence="2 3">
    <name type="scientific">Bradyrhizobium erythrophlei</name>
    <dbReference type="NCBI Taxonomy" id="1437360"/>
    <lineage>
        <taxon>Bacteria</taxon>
        <taxon>Pseudomonadati</taxon>
        <taxon>Pseudomonadota</taxon>
        <taxon>Alphaproteobacteria</taxon>
        <taxon>Hyphomicrobiales</taxon>
        <taxon>Nitrobacteraceae</taxon>
        <taxon>Bradyrhizobium</taxon>
    </lineage>
</organism>
<sequence length="61" mass="7051">MAETPKLSVEKVLEKLRGADPPKSKNARLTEKIDALDDEIKRLKAQRLRLDRHQRRSAKSD</sequence>
<dbReference type="AlphaFoldDB" id="A0A1M5YZG6"/>
<evidence type="ECO:0000256" key="1">
    <source>
        <dbReference type="SAM" id="Coils"/>
    </source>
</evidence>
<reference evidence="2 3" key="1">
    <citation type="submission" date="2016-11" db="EMBL/GenBank/DDBJ databases">
        <authorList>
            <person name="Jaros S."/>
            <person name="Januszkiewicz K."/>
            <person name="Wedrychowicz H."/>
        </authorList>
    </citation>
    <scope>NUCLEOTIDE SEQUENCE [LARGE SCALE GENOMIC DNA]</scope>
    <source>
        <strain evidence="2 3">GAS138</strain>
    </source>
</reference>
<proteinExistence type="predicted"/>
<dbReference type="EMBL" id="LT670817">
    <property type="protein sequence ID" value="SHI17284.1"/>
    <property type="molecule type" value="Genomic_DNA"/>
</dbReference>
<accession>A0A1M5YZG6</accession>
<name>A0A1M5YZG6_9BRAD</name>
<keyword evidence="1" id="KW-0175">Coiled coil</keyword>
<dbReference type="RefSeq" id="WP_079606924.1">
    <property type="nucleotide sequence ID" value="NZ_LT670817.1"/>
</dbReference>
<gene>
    <name evidence="2" type="ORF">SAMN05443248_9007</name>
</gene>
<evidence type="ECO:0000313" key="3">
    <source>
        <dbReference type="Proteomes" id="UP000189796"/>
    </source>
</evidence>
<dbReference type="Proteomes" id="UP000189796">
    <property type="component" value="Chromosome I"/>
</dbReference>
<evidence type="ECO:0000313" key="2">
    <source>
        <dbReference type="EMBL" id="SHI17284.1"/>
    </source>
</evidence>
<dbReference type="OrthoDB" id="8245021at2"/>